<keyword evidence="2" id="KW-1185">Reference proteome</keyword>
<dbReference type="RefSeq" id="WP_246915732.1">
    <property type="nucleotide sequence ID" value="NZ_CP090145.1"/>
</dbReference>
<proteinExistence type="predicted"/>
<reference evidence="1" key="2">
    <citation type="submission" date="2022-04" db="EMBL/GenBank/DDBJ databases">
        <title>Complete Genome Sequence of Flavobacterium sediminilitoris YSM-43, Isolated from a Tidal Sediment.</title>
        <authorList>
            <person name="Lee P.A."/>
        </authorList>
    </citation>
    <scope>NUCLEOTIDE SEQUENCE</scope>
    <source>
        <strain evidence="1">YSM-43</strain>
    </source>
</reference>
<organism evidence="1 2">
    <name type="scientific">Flavobacterium sediminilitoris</name>
    <dbReference type="NCBI Taxonomy" id="2024526"/>
    <lineage>
        <taxon>Bacteria</taxon>
        <taxon>Pseudomonadati</taxon>
        <taxon>Bacteroidota</taxon>
        <taxon>Flavobacteriia</taxon>
        <taxon>Flavobacteriales</taxon>
        <taxon>Flavobacteriaceae</taxon>
        <taxon>Flavobacterium</taxon>
    </lineage>
</organism>
<reference evidence="1" key="1">
    <citation type="submission" date="2021-12" db="EMBL/GenBank/DDBJ databases">
        <authorList>
            <person name="Cha I.-T."/>
            <person name="Lee K.-E."/>
            <person name="Park S.-J."/>
        </authorList>
    </citation>
    <scope>NUCLEOTIDE SEQUENCE</scope>
    <source>
        <strain evidence="1">YSM-43</strain>
    </source>
</reference>
<dbReference type="Proteomes" id="UP000830454">
    <property type="component" value="Chromosome"/>
</dbReference>
<accession>A0ABY4HJY2</accession>
<evidence type="ECO:0000313" key="2">
    <source>
        <dbReference type="Proteomes" id="UP000830454"/>
    </source>
</evidence>
<name>A0ABY4HJY2_9FLAO</name>
<evidence type="ECO:0008006" key="3">
    <source>
        <dbReference type="Google" id="ProtNLM"/>
    </source>
</evidence>
<dbReference type="EMBL" id="CP090145">
    <property type="protein sequence ID" value="UOX32961.1"/>
    <property type="molecule type" value="Genomic_DNA"/>
</dbReference>
<gene>
    <name evidence="1" type="ORF">LXD69_13045</name>
</gene>
<evidence type="ECO:0000313" key="1">
    <source>
        <dbReference type="EMBL" id="UOX32961.1"/>
    </source>
</evidence>
<protein>
    <recommendedName>
        <fullName evidence="3">Lipoprotein</fullName>
    </recommendedName>
</protein>
<dbReference type="PROSITE" id="PS51257">
    <property type="entry name" value="PROKAR_LIPOPROTEIN"/>
    <property type="match status" value="1"/>
</dbReference>
<sequence length="169" mass="19172">MKKVFLTLGIITSLILTTSCSSNEDTENLEREAFKNDTSFLKEDGGGSVTTVWTIGRKSMNCFRLGICKLKKVKIKVESLEATVYGNRMFAANIKNIDSNNFILQVDEENMRDIIKEYGGKYLILEENYTIDKEETDNLGLSDNFTIKAGQYTFIKNESNSMFEVKISN</sequence>